<feature type="compositionally biased region" description="Basic and acidic residues" evidence="5">
    <location>
        <begin position="289"/>
        <end position="300"/>
    </location>
</feature>
<evidence type="ECO:0000256" key="4">
    <source>
        <dbReference type="ARBA" id="ARBA00023136"/>
    </source>
</evidence>
<dbReference type="RefSeq" id="WP_179756553.1">
    <property type="nucleotide sequence ID" value="NZ_JACCBU010000001.1"/>
</dbReference>
<dbReference type="Pfam" id="PF00520">
    <property type="entry name" value="Ion_trans"/>
    <property type="match status" value="1"/>
</dbReference>
<sequence>MPYVPPEGAPRWQRAAHRLVNATWFQNLVIGVILANAITIGIQTYKELPVGVHRAIEVIDYAFLAVFVVELVLRFVAYGLNPRRFFSDPWNVFDTLVVAAAFVPGLSSNTTALRLIRLLRVVRLLRLMPDVHVLLDGLRRAAGPAASLLALTALLCFIYAIIGNLLFGDVAPQYFGNLGEGVLTLFTLLTLEGWNSVLYDLREVSPWGLPYTISFVLIGTYVVINLVVGVVINSLDEAYRNRVDDRAETKELTETIHNHRKALDELEAKLAGTGLAKDATVGTDELRHRFTDHPLDRSPAADRATVGDGAAGQDGRLTE</sequence>
<name>A0A7Y9ICT2_9ACTN</name>
<dbReference type="GO" id="GO:0045956">
    <property type="term" value="P:positive regulation of calcium ion-dependent exocytosis"/>
    <property type="evidence" value="ECO:0007669"/>
    <property type="project" value="TreeGrafter"/>
</dbReference>
<feature type="transmembrane region" description="Helical" evidence="6">
    <location>
        <begin position="148"/>
        <end position="167"/>
    </location>
</feature>
<dbReference type="AlphaFoldDB" id="A0A7Y9ICT2"/>
<dbReference type="GO" id="GO:0005248">
    <property type="term" value="F:voltage-gated sodium channel activity"/>
    <property type="evidence" value="ECO:0007669"/>
    <property type="project" value="TreeGrafter"/>
</dbReference>
<proteinExistence type="predicted"/>
<dbReference type="GO" id="GO:0001518">
    <property type="term" value="C:voltage-gated sodium channel complex"/>
    <property type="evidence" value="ECO:0007669"/>
    <property type="project" value="TreeGrafter"/>
</dbReference>
<keyword evidence="4 6" id="KW-0472">Membrane</keyword>
<protein>
    <submittedName>
        <fullName evidence="8">Voltage-gated sodium channel</fullName>
    </submittedName>
</protein>
<evidence type="ECO:0000256" key="6">
    <source>
        <dbReference type="SAM" id="Phobius"/>
    </source>
</evidence>
<feature type="region of interest" description="Disordered" evidence="5">
    <location>
        <begin position="289"/>
        <end position="319"/>
    </location>
</feature>
<comment type="caution">
    <text evidence="8">The sequence shown here is derived from an EMBL/GenBank/DDBJ whole genome shotgun (WGS) entry which is preliminary data.</text>
</comment>
<evidence type="ECO:0000256" key="2">
    <source>
        <dbReference type="ARBA" id="ARBA00022692"/>
    </source>
</evidence>
<dbReference type="GO" id="GO:0070509">
    <property type="term" value="P:calcium ion import"/>
    <property type="evidence" value="ECO:0007669"/>
    <property type="project" value="TreeGrafter"/>
</dbReference>
<feature type="transmembrane region" description="Helical" evidence="6">
    <location>
        <begin position="58"/>
        <end position="76"/>
    </location>
</feature>
<feature type="domain" description="Ion transport" evidence="7">
    <location>
        <begin position="23"/>
        <end position="241"/>
    </location>
</feature>
<dbReference type="SUPFAM" id="SSF81324">
    <property type="entry name" value="Voltage-gated potassium channels"/>
    <property type="match status" value="1"/>
</dbReference>
<dbReference type="GO" id="GO:0008332">
    <property type="term" value="F:low voltage-gated calcium channel activity"/>
    <property type="evidence" value="ECO:0007669"/>
    <property type="project" value="TreeGrafter"/>
</dbReference>
<feature type="transmembrane region" description="Helical" evidence="6">
    <location>
        <begin position="24"/>
        <end position="46"/>
    </location>
</feature>
<organism evidence="8 9">
    <name type="scientific">Microlunatus parietis</name>
    <dbReference type="NCBI Taxonomy" id="682979"/>
    <lineage>
        <taxon>Bacteria</taxon>
        <taxon>Bacillati</taxon>
        <taxon>Actinomycetota</taxon>
        <taxon>Actinomycetes</taxon>
        <taxon>Propionibacteriales</taxon>
        <taxon>Propionibacteriaceae</taxon>
        <taxon>Microlunatus</taxon>
    </lineage>
</organism>
<dbReference type="Gene3D" id="1.10.287.70">
    <property type="match status" value="1"/>
</dbReference>
<keyword evidence="2 6" id="KW-0812">Transmembrane</keyword>
<accession>A0A7Y9ICT2</accession>
<dbReference type="Gene3D" id="1.20.120.350">
    <property type="entry name" value="Voltage-gated potassium channels. Chain C"/>
    <property type="match status" value="1"/>
</dbReference>
<dbReference type="PANTHER" id="PTHR10037:SF137">
    <property type="entry name" value="VOLTAGE-DEPENDENT T-TYPE CALCIUM CHANNEL SUBUNIT ALPHA"/>
    <property type="match status" value="1"/>
</dbReference>
<comment type="subcellular location">
    <subcellularLocation>
        <location evidence="1">Membrane</location>
        <topology evidence="1">Multi-pass membrane protein</topology>
    </subcellularLocation>
</comment>
<dbReference type="Proteomes" id="UP000569914">
    <property type="component" value="Unassembled WGS sequence"/>
</dbReference>
<dbReference type="InterPro" id="IPR005821">
    <property type="entry name" value="Ion_trans_dom"/>
</dbReference>
<evidence type="ECO:0000256" key="3">
    <source>
        <dbReference type="ARBA" id="ARBA00022989"/>
    </source>
</evidence>
<keyword evidence="3 6" id="KW-1133">Transmembrane helix</keyword>
<dbReference type="InterPro" id="IPR027359">
    <property type="entry name" value="Volt_channel_dom_sf"/>
</dbReference>
<evidence type="ECO:0000313" key="9">
    <source>
        <dbReference type="Proteomes" id="UP000569914"/>
    </source>
</evidence>
<evidence type="ECO:0000256" key="5">
    <source>
        <dbReference type="SAM" id="MobiDB-lite"/>
    </source>
</evidence>
<dbReference type="InterPro" id="IPR043203">
    <property type="entry name" value="VGCC_Ca_Na"/>
</dbReference>
<reference evidence="8 9" key="1">
    <citation type="submission" date="2020-07" db="EMBL/GenBank/DDBJ databases">
        <title>Sequencing the genomes of 1000 actinobacteria strains.</title>
        <authorList>
            <person name="Klenk H.-P."/>
        </authorList>
    </citation>
    <scope>NUCLEOTIDE SEQUENCE [LARGE SCALE GENOMIC DNA]</scope>
    <source>
        <strain evidence="8 9">DSM 22083</strain>
    </source>
</reference>
<keyword evidence="8" id="KW-0813">Transport</keyword>
<evidence type="ECO:0000256" key="1">
    <source>
        <dbReference type="ARBA" id="ARBA00004141"/>
    </source>
</evidence>
<keyword evidence="8" id="KW-0407">Ion channel</keyword>
<dbReference type="GO" id="GO:0086010">
    <property type="term" value="P:membrane depolarization during action potential"/>
    <property type="evidence" value="ECO:0007669"/>
    <property type="project" value="TreeGrafter"/>
</dbReference>
<dbReference type="EMBL" id="JACCBU010000001">
    <property type="protein sequence ID" value="NYE74332.1"/>
    <property type="molecule type" value="Genomic_DNA"/>
</dbReference>
<dbReference type="PANTHER" id="PTHR10037">
    <property type="entry name" value="VOLTAGE-GATED CATION CHANNEL CALCIUM AND SODIUM"/>
    <property type="match status" value="1"/>
</dbReference>
<keyword evidence="8" id="KW-0406">Ion transport</keyword>
<feature type="transmembrane region" description="Helical" evidence="6">
    <location>
        <begin position="211"/>
        <end position="232"/>
    </location>
</feature>
<gene>
    <name evidence="8" type="ORF">BKA15_005661</name>
</gene>
<evidence type="ECO:0000259" key="7">
    <source>
        <dbReference type="Pfam" id="PF00520"/>
    </source>
</evidence>
<keyword evidence="9" id="KW-1185">Reference proteome</keyword>
<evidence type="ECO:0000313" key="8">
    <source>
        <dbReference type="EMBL" id="NYE74332.1"/>
    </source>
</evidence>